<organism evidence="3">
    <name type="scientific">Muribaculaceae bacterium Z82</name>
    <dbReference type="NCBI Taxonomy" id="2304548"/>
    <lineage>
        <taxon>Bacteria</taxon>
        <taxon>Pseudomonadati</taxon>
        <taxon>Bacteroidota</taxon>
        <taxon>Bacteroidia</taxon>
        <taxon>Bacteroidales</taxon>
        <taxon>Muribaculaceae</taxon>
    </lineage>
</organism>
<feature type="transmembrane region" description="Helical" evidence="2">
    <location>
        <begin position="49"/>
        <end position="72"/>
    </location>
</feature>
<evidence type="ECO:0000256" key="2">
    <source>
        <dbReference type="SAM" id="Phobius"/>
    </source>
</evidence>
<reference evidence="3" key="1">
    <citation type="submission" date="2018-08" db="EMBL/GenBank/DDBJ databases">
        <title>Murine metabolic-syndrome-specific gut microbial biobank.</title>
        <authorList>
            <person name="Liu C."/>
        </authorList>
    </citation>
    <scope>NUCLEOTIDE SEQUENCE [LARGE SCALE GENOMIC DNA]</scope>
    <source>
        <strain evidence="3">Z82</strain>
    </source>
</reference>
<dbReference type="InterPro" id="IPR011044">
    <property type="entry name" value="Quino_amine_DH_bsu"/>
</dbReference>
<keyword evidence="2" id="KW-0472">Membrane</keyword>
<accession>A0A7C9P5T4</accession>
<feature type="region of interest" description="Disordered" evidence="1">
    <location>
        <begin position="1"/>
        <end position="40"/>
    </location>
</feature>
<dbReference type="AlphaFoldDB" id="A0A7C9P5T4"/>
<proteinExistence type="predicted"/>
<dbReference type="EMBL" id="QWKH01000095">
    <property type="protein sequence ID" value="NBI35271.1"/>
    <property type="molecule type" value="Genomic_DNA"/>
</dbReference>
<name>A0A7C9P5T4_9BACT</name>
<keyword evidence="2" id="KW-0812">Transmembrane</keyword>
<comment type="caution">
    <text evidence="3">The sequence shown here is derived from an EMBL/GenBank/DDBJ whole genome shotgun (WGS) entry which is preliminary data.</text>
</comment>
<evidence type="ECO:0000256" key="1">
    <source>
        <dbReference type="SAM" id="MobiDB-lite"/>
    </source>
</evidence>
<feature type="compositionally biased region" description="Basic and acidic residues" evidence="1">
    <location>
        <begin position="1"/>
        <end position="20"/>
    </location>
</feature>
<sequence>MAEAKSDESAQRNGEGRDADAGSSSASNDPAKEATVSKNARKRPRWPKVLGIVAGVLVGVAVAVIVGVNVFVRVAYAPFYQQAEAAFPIPGINSGFVCQDLDRLEHGDAWLFSGYTTDGGPSPVYRHSADGSVQRLLLAAPDGELYDGHGSAITSSGRYVYVACEGGLLVFEESDLVNAADGDTVLALGKIDLDFTPSFGNVEGEYLLVGNFYRAGNYETPGEHRIATPDGSQNPAVIYAYPLSDTAQWGLADAPEAVLSIPERIQGTCLTADGRIVLSQSYGLATSHLLAYDTARLTQDGMFTADGQEVPLYCLDSRSLVTDVAAPPMTEGIESYEGRVYVSEESASNRYIFGKLYGAGMVYALDMD</sequence>
<keyword evidence="2" id="KW-1133">Transmembrane helix</keyword>
<gene>
    <name evidence="3" type="ORF">D1639_09590</name>
</gene>
<dbReference type="SUPFAM" id="SSF50969">
    <property type="entry name" value="YVTN repeat-like/Quinoprotein amine dehydrogenase"/>
    <property type="match status" value="1"/>
</dbReference>
<protein>
    <submittedName>
        <fullName evidence="3">Uncharacterized protein</fullName>
    </submittedName>
</protein>
<evidence type="ECO:0000313" key="3">
    <source>
        <dbReference type="EMBL" id="NBI35271.1"/>
    </source>
</evidence>